<comment type="caution">
    <text evidence="17">The sequence shown here is derived from an EMBL/GenBank/DDBJ whole genome shotgun (WGS) entry which is preliminary data.</text>
</comment>
<keyword evidence="7" id="KW-0479">Metal-binding</keyword>
<organism evidence="17">
    <name type="scientific">Menopon gallinae</name>
    <name type="common">poultry shaft louse</name>
    <dbReference type="NCBI Taxonomy" id="328185"/>
    <lineage>
        <taxon>Eukaryota</taxon>
        <taxon>Metazoa</taxon>
        <taxon>Ecdysozoa</taxon>
        <taxon>Arthropoda</taxon>
        <taxon>Hexapoda</taxon>
        <taxon>Insecta</taxon>
        <taxon>Pterygota</taxon>
        <taxon>Neoptera</taxon>
        <taxon>Paraneoptera</taxon>
        <taxon>Psocodea</taxon>
        <taxon>Troctomorpha</taxon>
        <taxon>Phthiraptera</taxon>
        <taxon>Amblycera</taxon>
        <taxon>Menoponidae</taxon>
        <taxon>Menopon</taxon>
    </lineage>
</organism>
<evidence type="ECO:0000256" key="5">
    <source>
        <dbReference type="ARBA" id="ARBA00022448"/>
    </source>
</evidence>
<evidence type="ECO:0000256" key="11">
    <source>
        <dbReference type="ARBA" id="ARBA00022989"/>
    </source>
</evidence>
<evidence type="ECO:0000256" key="7">
    <source>
        <dbReference type="ARBA" id="ARBA00022723"/>
    </source>
</evidence>
<evidence type="ECO:0000256" key="12">
    <source>
        <dbReference type="ARBA" id="ARBA00023136"/>
    </source>
</evidence>
<name>A0AAW2HJJ9_9NEOP</name>
<dbReference type="PIRSF" id="PIRSF038074">
    <property type="entry name" value="Peroxisome_assembly_p12"/>
    <property type="match status" value="1"/>
</dbReference>
<dbReference type="Gene3D" id="3.30.40.10">
    <property type="entry name" value="Zinc/RING finger domain, C3HC4 (zinc finger)"/>
    <property type="match status" value="1"/>
</dbReference>
<evidence type="ECO:0000256" key="3">
    <source>
        <dbReference type="ARBA" id="ARBA00008704"/>
    </source>
</evidence>
<dbReference type="GO" id="GO:1990429">
    <property type="term" value="C:peroxisomal importomer complex"/>
    <property type="evidence" value="ECO:0007669"/>
    <property type="project" value="TreeGrafter"/>
</dbReference>
<dbReference type="InterPro" id="IPR006845">
    <property type="entry name" value="Pex_N"/>
</dbReference>
<evidence type="ECO:0000256" key="9">
    <source>
        <dbReference type="ARBA" id="ARBA00022833"/>
    </source>
</evidence>
<dbReference type="InterPro" id="IPR013083">
    <property type="entry name" value="Znf_RING/FYVE/PHD"/>
</dbReference>
<keyword evidence="8" id="KW-0863">Zinc-finger</keyword>
<dbReference type="PANTHER" id="PTHR12888:SF0">
    <property type="entry name" value="PEROXISOME ASSEMBLY PROTEIN 12"/>
    <property type="match status" value="1"/>
</dbReference>
<keyword evidence="6" id="KW-0812">Transmembrane</keyword>
<dbReference type="InterPro" id="IPR017375">
    <property type="entry name" value="PEX12"/>
</dbReference>
<accession>A0AAW2HJJ9</accession>
<keyword evidence="5" id="KW-0813">Transport</keyword>
<dbReference type="Pfam" id="PF04757">
    <property type="entry name" value="Pex2_Pex12"/>
    <property type="match status" value="1"/>
</dbReference>
<evidence type="ECO:0000256" key="14">
    <source>
        <dbReference type="ARBA" id="ARBA00029692"/>
    </source>
</evidence>
<protein>
    <recommendedName>
        <fullName evidence="4 15">Peroxisome assembly protein 12</fullName>
    </recommendedName>
    <alternativeName>
        <fullName evidence="14 15">Peroxin-12</fullName>
    </alternativeName>
</protein>
<keyword evidence="11" id="KW-1133">Transmembrane helix</keyword>
<evidence type="ECO:0000256" key="2">
    <source>
        <dbReference type="ARBA" id="ARBA00004906"/>
    </source>
</evidence>
<dbReference type="GO" id="GO:0004842">
    <property type="term" value="F:ubiquitin-protein transferase activity"/>
    <property type="evidence" value="ECO:0007669"/>
    <property type="project" value="TreeGrafter"/>
</dbReference>
<evidence type="ECO:0000256" key="13">
    <source>
        <dbReference type="ARBA" id="ARBA00023140"/>
    </source>
</evidence>
<evidence type="ECO:0000256" key="15">
    <source>
        <dbReference type="PIRNR" id="PIRNR038074"/>
    </source>
</evidence>
<sequence>MAEKVAHLAQTLHIKPSLFDFIAQESLDSQLCAAIRRVVNFLSSNNDKFKFLSKYFTEIYYTGHLFLQLHYLKQFGATFTENFYGLKRVALQNPSSHLTKKELILSLLFCSVVPYLRHKLFEVADKIEYDLLPLERKKRKIQLLKSVLWLNQNINISIQIIFFVQYIRYLSGKSDIISPFLWASRLKLEYSQEQNETSEFSLRNFIPQVLRSGFEVSAFFLQFCQWWQTEKVGGLNNLPIPPPPEVTEKGKEFAGICPICGGKRISETVLRVSGYVFCFKCISNYLGKHKRCPITNLPANMNNLTCLYPPH</sequence>
<proteinExistence type="inferred from homology"/>
<dbReference type="EMBL" id="JARGDH010000004">
    <property type="protein sequence ID" value="KAL0269985.1"/>
    <property type="molecule type" value="Genomic_DNA"/>
</dbReference>
<dbReference type="PANTHER" id="PTHR12888">
    <property type="entry name" value="PEROXISOME ASSEMBLY PROTEIN 12 PEROXIN-12"/>
    <property type="match status" value="1"/>
</dbReference>
<evidence type="ECO:0000256" key="1">
    <source>
        <dbReference type="ARBA" id="ARBA00004585"/>
    </source>
</evidence>
<evidence type="ECO:0000256" key="8">
    <source>
        <dbReference type="ARBA" id="ARBA00022771"/>
    </source>
</evidence>
<keyword evidence="9" id="KW-0862">Zinc</keyword>
<dbReference type="AlphaFoldDB" id="A0AAW2HJJ9"/>
<evidence type="ECO:0000256" key="10">
    <source>
        <dbReference type="ARBA" id="ARBA00022927"/>
    </source>
</evidence>
<comment type="function">
    <text evidence="15">Component of a retrotranslocation channel required for peroxisome organization by mediating export of the PEX5 receptor from peroxisomes to the cytosol, thereby promoting PEX5 recycling.</text>
</comment>
<feature type="domain" description="Pex N-terminal" evidence="16">
    <location>
        <begin position="24"/>
        <end position="229"/>
    </location>
</feature>
<gene>
    <name evidence="17" type="ORF">PYX00_007547</name>
</gene>
<dbReference type="GO" id="GO:0005778">
    <property type="term" value="C:peroxisomal membrane"/>
    <property type="evidence" value="ECO:0007669"/>
    <property type="project" value="UniProtKB-SubCell"/>
</dbReference>
<comment type="similarity">
    <text evidence="3 15">Belongs to the pex2/pex10/pex12 family.</text>
</comment>
<dbReference type="GO" id="GO:0008270">
    <property type="term" value="F:zinc ion binding"/>
    <property type="evidence" value="ECO:0007669"/>
    <property type="project" value="UniProtKB-KW"/>
</dbReference>
<evidence type="ECO:0000256" key="6">
    <source>
        <dbReference type="ARBA" id="ARBA00022692"/>
    </source>
</evidence>
<dbReference type="SUPFAM" id="SSF57850">
    <property type="entry name" value="RING/U-box"/>
    <property type="match status" value="1"/>
</dbReference>
<keyword evidence="12 15" id="KW-0472">Membrane</keyword>
<evidence type="ECO:0000256" key="4">
    <source>
        <dbReference type="ARBA" id="ARBA00018980"/>
    </source>
</evidence>
<keyword evidence="13 15" id="KW-0576">Peroxisome</keyword>
<reference evidence="17" key="1">
    <citation type="journal article" date="2024" name="Gigascience">
        <title>Chromosome-level genome of the poultry shaft louse Menopon gallinae provides insight into the host-switching and adaptive evolution of parasitic lice.</title>
        <authorList>
            <person name="Xu Y."/>
            <person name="Ma L."/>
            <person name="Liu S."/>
            <person name="Liang Y."/>
            <person name="Liu Q."/>
            <person name="He Z."/>
            <person name="Tian L."/>
            <person name="Duan Y."/>
            <person name="Cai W."/>
            <person name="Li H."/>
            <person name="Song F."/>
        </authorList>
    </citation>
    <scope>NUCLEOTIDE SEQUENCE</scope>
    <source>
        <strain evidence="17">Cailab_2023a</strain>
    </source>
</reference>
<dbReference type="CDD" id="cd16451">
    <property type="entry name" value="mRING_PEX12"/>
    <property type="match status" value="1"/>
</dbReference>
<keyword evidence="10" id="KW-0653">Protein transport</keyword>
<evidence type="ECO:0000259" key="16">
    <source>
        <dbReference type="Pfam" id="PF04757"/>
    </source>
</evidence>
<dbReference type="GO" id="GO:0006513">
    <property type="term" value="P:protein monoubiquitination"/>
    <property type="evidence" value="ECO:0007669"/>
    <property type="project" value="TreeGrafter"/>
</dbReference>
<evidence type="ECO:0000313" key="17">
    <source>
        <dbReference type="EMBL" id="KAL0269985.1"/>
    </source>
</evidence>
<comment type="pathway">
    <text evidence="2">Protein modification; protein ubiquitination.</text>
</comment>
<comment type="subcellular location">
    <subcellularLocation>
        <location evidence="1">Peroxisome membrane</location>
        <topology evidence="1">Multi-pass membrane protein</topology>
    </subcellularLocation>
</comment>
<dbReference type="GO" id="GO:0016558">
    <property type="term" value="P:protein import into peroxisome matrix"/>
    <property type="evidence" value="ECO:0007669"/>
    <property type="project" value="UniProtKB-UniRule"/>
</dbReference>